<keyword evidence="3" id="KW-1185">Reference proteome</keyword>
<gene>
    <name evidence="2" type="ORF">GII31_05890</name>
</gene>
<keyword evidence="1" id="KW-1133">Transmembrane helix</keyword>
<feature type="transmembrane region" description="Helical" evidence="1">
    <location>
        <begin position="82"/>
        <end position="102"/>
    </location>
</feature>
<name>A0ABX6IF65_9ACTN</name>
<sequence>MSTGQQHQPGSNSDVRRAATHAIITIVFVLACFGVAALSSGSLRTAMIAAAPAVMFVGAFSSLWITYRSWQAGGRWQVWQGASWFLLAAAVLTLMSTAPVLLD</sequence>
<evidence type="ECO:0000313" key="2">
    <source>
        <dbReference type="EMBL" id="QHN34502.1"/>
    </source>
</evidence>
<dbReference type="RefSeq" id="WP_260840331.1">
    <property type="nucleotide sequence ID" value="NZ_CP045809.1"/>
</dbReference>
<reference evidence="2" key="1">
    <citation type="journal article" date="2021" name="Nat. Microbiol.">
        <title>Cocultivation of an ultrasmall environmental parasitic bacterium with lytic ability against bacteria associated with wastewater foams.</title>
        <authorList>
            <person name="Batinovic S."/>
            <person name="Rose J.J.A."/>
            <person name="Ratcliffe J."/>
            <person name="Seviour R.J."/>
            <person name="Petrovski S."/>
        </authorList>
    </citation>
    <scope>NUCLEOTIDE SEQUENCE</scope>
    <source>
        <strain evidence="2">CON9</strain>
    </source>
</reference>
<keyword evidence="1" id="KW-0812">Transmembrane</keyword>
<feature type="transmembrane region" description="Helical" evidence="1">
    <location>
        <begin position="45"/>
        <end position="67"/>
    </location>
</feature>
<keyword evidence="1" id="KW-0472">Membrane</keyword>
<accession>A0ABX6IF65</accession>
<protein>
    <submittedName>
        <fullName evidence="2">Uncharacterized protein</fullName>
    </submittedName>
</protein>
<evidence type="ECO:0000256" key="1">
    <source>
        <dbReference type="SAM" id="Phobius"/>
    </source>
</evidence>
<proteinExistence type="predicted"/>
<dbReference type="EMBL" id="CP045809">
    <property type="protein sequence ID" value="QHN34502.1"/>
    <property type="molecule type" value="Genomic_DNA"/>
</dbReference>
<dbReference type="Proteomes" id="UP001059836">
    <property type="component" value="Chromosome"/>
</dbReference>
<evidence type="ECO:0000313" key="3">
    <source>
        <dbReference type="Proteomes" id="UP001059836"/>
    </source>
</evidence>
<feature type="transmembrane region" description="Helical" evidence="1">
    <location>
        <begin position="18"/>
        <end position="38"/>
    </location>
</feature>
<organism evidence="2 3">
    <name type="scientific">Gordonia pseudamarae</name>
    <dbReference type="NCBI Taxonomy" id="2831662"/>
    <lineage>
        <taxon>Bacteria</taxon>
        <taxon>Bacillati</taxon>
        <taxon>Actinomycetota</taxon>
        <taxon>Actinomycetes</taxon>
        <taxon>Mycobacteriales</taxon>
        <taxon>Gordoniaceae</taxon>
        <taxon>Gordonia</taxon>
    </lineage>
</organism>